<evidence type="ECO:0000313" key="2">
    <source>
        <dbReference type="Proteomes" id="UP000826725"/>
    </source>
</evidence>
<dbReference type="InterPro" id="IPR018247">
    <property type="entry name" value="EF_Hand_1_Ca_BS"/>
</dbReference>
<dbReference type="KEGG" id="dbk:DGMP_31760"/>
<accession>A0A8D5FNQ1</accession>
<dbReference type="PROSITE" id="PS00018">
    <property type="entry name" value="EF_HAND_1"/>
    <property type="match status" value="1"/>
</dbReference>
<organism evidence="1 2">
    <name type="scientific">Desulfomarina profundi</name>
    <dbReference type="NCBI Taxonomy" id="2772557"/>
    <lineage>
        <taxon>Bacteria</taxon>
        <taxon>Pseudomonadati</taxon>
        <taxon>Thermodesulfobacteriota</taxon>
        <taxon>Desulfobulbia</taxon>
        <taxon>Desulfobulbales</taxon>
        <taxon>Desulfobulbaceae</taxon>
        <taxon>Desulfomarina</taxon>
    </lineage>
</organism>
<name>A0A8D5FNQ1_9BACT</name>
<dbReference type="Proteomes" id="UP000826725">
    <property type="component" value="Chromosome"/>
</dbReference>
<proteinExistence type="predicted"/>
<dbReference type="EMBL" id="AP024086">
    <property type="protein sequence ID" value="BCL62483.1"/>
    <property type="molecule type" value="Genomic_DNA"/>
</dbReference>
<evidence type="ECO:0000313" key="1">
    <source>
        <dbReference type="EMBL" id="BCL62483.1"/>
    </source>
</evidence>
<sequence length="129" mass="14122">MPVQFPYGEIYGINNLGQMVGVMWSMGDTPVEHAFVFDRLSGVRDLNDVLQPSSSWVLTFARDINDHGQIAGTGQLHGRTRGFMLDELNMGLGGDINRDGDVNLEDVVLSLLVFSGKASSSDDMETSNR</sequence>
<evidence type="ECO:0008006" key="3">
    <source>
        <dbReference type="Google" id="ProtNLM"/>
    </source>
</evidence>
<reference evidence="1" key="1">
    <citation type="submission" date="2020-09" db="EMBL/GenBank/DDBJ databases">
        <title>Desulfogranum mesoprofundum gen. nov., sp. nov., a novel mesophilic, sulfate-reducing chemolithoautotroph isolated from a deep-sea hydrothermal vent chimney in the Suiyo Seamount.</title>
        <authorList>
            <person name="Hashimoto Y."/>
            <person name="Nakagawa S."/>
        </authorList>
    </citation>
    <scope>NUCLEOTIDE SEQUENCE</scope>
    <source>
        <strain evidence="1">KT2</strain>
    </source>
</reference>
<keyword evidence="2" id="KW-1185">Reference proteome</keyword>
<gene>
    <name evidence="1" type="ORF">DGMP_31760</name>
</gene>
<protein>
    <recommendedName>
        <fullName evidence="3">Dockerin domain-containing protein</fullName>
    </recommendedName>
</protein>
<dbReference type="AlphaFoldDB" id="A0A8D5FNQ1"/>